<dbReference type="PANTHER" id="PTHR43784:SF2">
    <property type="entry name" value="GDSL-LIKE LIPASE_ACYLHYDROLASE, PUTATIVE (AFU_ORTHOLOGUE AFUA_2G00820)-RELATED"/>
    <property type="match status" value="1"/>
</dbReference>
<reference evidence="3 4" key="1">
    <citation type="submission" date="2020-08" db="EMBL/GenBank/DDBJ databases">
        <title>Genomic Encyclopedia of Type Strains, Phase IV (KMG-V): Genome sequencing to study the core and pangenomes of soil and plant-associated prokaryotes.</title>
        <authorList>
            <person name="Whitman W."/>
        </authorList>
    </citation>
    <scope>NUCLEOTIDE SEQUENCE [LARGE SCALE GENOMIC DNA]</scope>
    <source>
        <strain evidence="3 4">M8UP14</strain>
    </source>
</reference>
<evidence type="ECO:0000259" key="2">
    <source>
        <dbReference type="Pfam" id="PF13472"/>
    </source>
</evidence>
<protein>
    <submittedName>
        <fullName evidence="3">Lysophospholipase L1-like esterase</fullName>
    </submittedName>
</protein>
<accession>A0A7W7ZCB6</accession>
<dbReference type="SUPFAM" id="SSF52266">
    <property type="entry name" value="SGNH hydrolase"/>
    <property type="match status" value="1"/>
</dbReference>
<dbReference type="Pfam" id="PF13472">
    <property type="entry name" value="Lipase_GDSL_2"/>
    <property type="match status" value="1"/>
</dbReference>
<feature type="domain" description="SGNH hydrolase-type esterase" evidence="2">
    <location>
        <begin position="48"/>
        <end position="275"/>
    </location>
</feature>
<gene>
    <name evidence="3" type="ORF">HDF16_001961</name>
</gene>
<evidence type="ECO:0000313" key="3">
    <source>
        <dbReference type="EMBL" id="MBB5057276.1"/>
    </source>
</evidence>
<name>A0A7W7ZCB6_9BACT</name>
<evidence type="ECO:0000313" key="4">
    <source>
        <dbReference type="Proteomes" id="UP000540989"/>
    </source>
</evidence>
<sequence>MVNYSSDGTSGDTTTDTAGSSFVQPNAEWYLLGGMDVYGQDEGTVTIFGSSTIDGHASNYGDTNAFRVPNVPVPGQDNERISDALAHTLNAAGFHLGVLNAGILGEVAGPASGSTSGSPGVDRIGRDVLHQAGIKTVVIDLGQVDLRNNACGQATEVEASLQNMVAQSNAAGVRVILGTIPPASYCYNPSSPNYGQHPTSDNLFGGDINPGPRNPENIQRQIVNAWIKTTGVTLPGVVGVADFEAVLAGSEHPDFLIPNLNSGDNFHPNGAGYKVKAGAIPASAILGPDTQ</sequence>
<dbReference type="InterPro" id="IPR013830">
    <property type="entry name" value="SGNH_hydro"/>
</dbReference>
<dbReference type="GO" id="GO:0016788">
    <property type="term" value="F:hydrolase activity, acting on ester bonds"/>
    <property type="evidence" value="ECO:0007669"/>
    <property type="project" value="UniProtKB-ARBA"/>
</dbReference>
<feature type="region of interest" description="Disordered" evidence="1">
    <location>
        <begin position="1"/>
        <end position="20"/>
    </location>
</feature>
<dbReference type="InterPro" id="IPR036514">
    <property type="entry name" value="SGNH_hydro_sf"/>
</dbReference>
<organism evidence="3 4">
    <name type="scientific">Granulicella aggregans</name>
    <dbReference type="NCBI Taxonomy" id="474949"/>
    <lineage>
        <taxon>Bacteria</taxon>
        <taxon>Pseudomonadati</taxon>
        <taxon>Acidobacteriota</taxon>
        <taxon>Terriglobia</taxon>
        <taxon>Terriglobales</taxon>
        <taxon>Acidobacteriaceae</taxon>
        <taxon>Granulicella</taxon>
    </lineage>
</organism>
<comment type="caution">
    <text evidence="3">The sequence shown here is derived from an EMBL/GenBank/DDBJ whole genome shotgun (WGS) entry which is preliminary data.</text>
</comment>
<dbReference type="InterPro" id="IPR053140">
    <property type="entry name" value="GDSL_Rv0518-like"/>
</dbReference>
<dbReference type="RefSeq" id="WP_184215890.1">
    <property type="nucleotide sequence ID" value="NZ_JACHIP010000002.1"/>
</dbReference>
<dbReference type="Gene3D" id="3.40.50.1110">
    <property type="entry name" value="SGNH hydrolase"/>
    <property type="match status" value="1"/>
</dbReference>
<dbReference type="AlphaFoldDB" id="A0A7W7ZCB6"/>
<keyword evidence="4" id="KW-1185">Reference proteome</keyword>
<dbReference type="Proteomes" id="UP000540989">
    <property type="component" value="Unassembled WGS sequence"/>
</dbReference>
<proteinExistence type="predicted"/>
<dbReference type="PANTHER" id="PTHR43784">
    <property type="entry name" value="GDSL-LIKE LIPASE/ACYLHYDROLASE, PUTATIVE (AFU_ORTHOLOGUE AFUA_2G00820)-RELATED"/>
    <property type="match status" value="1"/>
</dbReference>
<evidence type="ECO:0000256" key="1">
    <source>
        <dbReference type="SAM" id="MobiDB-lite"/>
    </source>
</evidence>
<dbReference type="EMBL" id="JACHIP010000002">
    <property type="protein sequence ID" value="MBB5057276.1"/>
    <property type="molecule type" value="Genomic_DNA"/>
</dbReference>